<keyword evidence="5" id="KW-1185">Reference proteome</keyword>
<dbReference type="Pfam" id="PF00440">
    <property type="entry name" value="TetR_N"/>
    <property type="match status" value="1"/>
</dbReference>
<gene>
    <name evidence="4" type="ORF">HTZ77_28290</name>
</gene>
<dbReference type="GO" id="GO:0003700">
    <property type="term" value="F:DNA-binding transcription factor activity"/>
    <property type="evidence" value="ECO:0007669"/>
    <property type="project" value="TreeGrafter"/>
</dbReference>
<proteinExistence type="predicted"/>
<evidence type="ECO:0000259" key="3">
    <source>
        <dbReference type="PROSITE" id="PS50977"/>
    </source>
</evidence>
<accession>A0A7Y6ICU4</accession>
<dbReference type="InterPro" id="IPR001647">
    <property type="entry name" value="HTH_TetR"/>
</dbReference>
<evidence type="ECO:0000256" key="1">
    <source>
        <dbReference type="ARBA" id="ARBA00023125"/>
    </source>
</evidence>
<comment type="caution">
    <text evidence="4">The sequence shown here is derived from an EMBL/GenBank/DDBJ whole genome shotgun (WGS) entry which is preliminary data.</text>
</comment>
<dbReference type="Gene3D" id="1.10.357.10">
    <property type="entry name" value="Tetracycline Repressor, domain 2"/>
    <property type="match status" value="1"/>
</dbReference>
<dbReference type="InterPro" id="IPR050109">
    <property type="entry name" value="HTH-type_TetR-like_transc_reg"/>
</dbReference>
<protein>
    <submittedName>
        <fullName evidence="4">Helix-turn-helix transcriptional regulator</fullName>
    </submittedName>
</protein>
<evidence type="ECO:0000256" key="2">
    <source>
        <dbReference type="PROSITE-ProRule" id="PRU00335"/>
    </source>
</evidence>
<dbReference type="PROSITE" id="PS50977">
    <property type="entry name" value="HTH_TETR_2"/>
    <property type="match status" value="1"/>
</dbReference>
<dbReference type="PRINTS" id="PR00455">
    <property type="entry name" value="HTHTETR"/>
</dbReference>
<reference evidence="4 5" key="1">
    <citation type="submission" date="2020-06" db="EMBL/GenBank/DDBJ databases">
        <title>Nonomuraea sp. SMC257, a novel actinomycete isolated from soil.</title>
        <authorList>
            <person name="Chanama M."/>
        </authorList>
    </citation>
    <scope>NUCLEOTIDE SEQUENCE [LARGE SCALE GENOMIC DNA]</scope>
    <source>
        <strain evidence="4 5">SMC257</strain>
    </source>
</reference>
<evidence type="ECO:0000313" key="4">
    <source>
        <dbReference type="EMBL" id="NUW35303.1"/>
    </source>
</evidence>
<sequence>MSAQPKRRKFRLQAVPGRRRRYALRVCGREPLPVLGQPQPERADAARNRRRIIDVASRLIAERGAHQLSLDEVAREAGVGVGTVYRRFGDRTGLVWALIDEHERRFQVAFMTGPPPVGPGAPPDARLRAFLRALVDRMVAQQDIYLQLELAAAKAPGYSGPYRIHHTHVAALLAQARPDLDAGFFADALLAPVNVRLIHSQLVERGRSLDAFKAGLDALTAAVLHAPHGGRPAEA</sequence>
<dbReference type="AlphaFoldDB" id="A0A7Y6ICU4"/>
<feature type="DNA-binding region" description="H-T-H motif" evidence="2">
    <location>
        <begin position="69"/>
        <end position="88"/>
    </location>
</feature>
<evidence type="ECO:0000313" key="5">
    <source>
        <dbReference type="Proteomes" id="UP000586042"/>
    </source>
</evidence>
<feature type="domain" description="HTH tetR-type" evidence="3">
    <location>
        <begin position="46"/>
        <end position="106"/>
    </location>
</feature>
<organism evidence="4 5">
    <name type="scientific">Nonomuraea montanisoli</name>
    <dbReference type="NCBI Taxonomy" id="2741721"/>
    <lineage>
        <taxon>Bacteria</taxon>
        <taxon>Bacillati</taxon>
        <taxon>Actinomycetota</taxon>
        <taxon>Actinomycetes</taxon>
        <taxon>Streptosporangiales</taxon>
        <taxon>Streptosporangiaceae</taxon>
        <taxon>Nonomuraea</taxon>
    </lineage>
</organism>
<dbReference type="InterPro" id="IPR009057">
    <property type="entry name" value="Homeodomain-like_sf"/>
</dbReference>
<dbReference type="PANTHER" id="PTHR30055">
    <property type="entry name" value="HTH-TYPE TRANSCRIPTIONAL REGULATOR RUTR"/>
    <property type="match status" value="1"/>
</dbReference>
<dbReference type="EMBL" id="JABWGN010000011">
    <property type="protein sequence ID" value="NUW35303.1"/>
    <property type="molecule type" value="Genomic_DNA"/>
</dbReference>
<name>A0A7Y6ICU4_9ACTN</name>
<dbReference type="Proteomes" id="UP000586042">
    <property type="component" value="Unassembled WGS sequence"/>
</dbReference>
<dbReference type="SUPFAM" id="SSF46689">
    <property type="entry name" value="Homeodomain-like"/>
    <property type="match status" value="1"/>
</dbReference>
<dbReference type="PANTHER" id="PTHR30055:SF209">
    <property type="entry name" value="POSSIBLE TRANSCRIPTIONAL REGULATORY PROTEIN (PROBABLY TETR-FAMILY)"/>
    <property type="match status" value="1"/>
</dbReference>
<keyword evidence="1 2" id="KW-0238">DNA-binding</keyword>
<dbReference type="GO" id="GO:0000976">
    <property type="term" value="F:transcription cis-regulatory region binding"/>
    <property type="evidence" value="ECO:0007669"/>
    <property type="project" value="TreeGrafter"/>
</dbReference>